<evidence type="ECO:0000313" key="3">
    <source>
        <dbReference type="Proteomes" id="UP000554482"/>
    </source>
</evidence>
<dbReference type="AlphaFoldDB" id="A0A7J6W9C1"/>
<feature type="region of interest" description="Disordered" evidence="1">
    <location>
        <begin position="49"/>
        <end position="110"/>
    </location>
</feature>
<organism evidence="2 3">
    <name type="scientific">Thalictrum thalictroides</name>
    <name type="common">Rue-anemone</name>
    <name type="synonym">Anemone thalictroides</name>
    <dbReference type="NCBI Taxonomy" id="46969"/>
    <lineage>
        <taxon>Eukaryota</taxon>
        <taxon>Viridiplantae</taxon>
        <taxon>Streptophyta</taxon>
        <taxon>Embryophyta</taxon>
        <taxon>Tracheophyta</taxon>
        <taxon>Spermatophyta</taxon>
        <taxon>Magnoliopsida</taxon>
        <taxon>Ranunculales</taxon>
        <taxon>Ranunculaceae</taxon>
        <taxon>Thalictroideae</taxon>
        <taxon>Thalictrum</taxon>
    </lineage>
</organism>
<gene>
    <name evidence="2" type="ORF">FRX31_016886</name>
</gene>
<keyword evidence="3" id="KW-1185">Reference proteome</keyword>
<dbReference type="Proteomes" id="UP000554482">
    <property type="component" value="Unassembled WGS sequence"/>
</dbReference>
<feature type="compositionally biased region" description="Basic and acidic residues" evidence="1">
    <location>
        <begin position="81"/>
        <end position="95"/>
    </location>
</feature>
<dbReference type="EMBL" id="JABWDY010019938">
    <property type="protein sequence ID" value="KAF5193527.1"/>
    <property type="molecule type" value="Genomic_DNA"/>
</dbReference>
<sequence>MYGVVDLLCAYWEKNERLHWACLKIIEIPGKIFLEESSSLPPIEVVSERGNTVLPKAPAKNNENESSDGESSWKRRKREERKHEERHSLDSDDDKRKHKRNKGKRRHDSD</sequence>
<comment type="caution">
    <text evidence="2">The sequence shown here is derived from an EMBL/GenBank/DDBJ whole genome shotgun (WGS) entry which is preliminary data.</text>
</comment>
<feature type="compositionally biased region" description="Basic residues" evidence="1">
    <location>
        <begin position="96"/>
        <end position="110"/>
    </location>
</feature>
<protein>
    <submittedName>
        <fullName evidence="2">Uncharacterized protein</fullName>
    </submittedName>
</protein>
<reference evidence="2 3" key="1">
    <citation type="submission" date="2020-06" db="EMBL/GenBank/DDBJ databases">
        <title>Transcriptomic and genomic resources for Thalictrum thalictroides and T. hernandezii: Facilitating candidate gene discovery in an emerging model plant lineage.</title>
        <authorList>
            <person name="Arias T."/>
            <person name="Riano-Pachon D.M."/>
            <person name="Di Stilio V.S."/>
        </authorList>
    </citation>
    <scope>NUCLEOTIDE SEQUENCE [LARGE SCALE GENOMIC DNA]</scope>
    <source>
        <strain evidence="3">cv. WT478/WT964</strain>
        <tissue evidence="2">Leaves</tissue>
    </source>
</reference>
<evidence type="ECO:0000256" key="1">
    <source>
        <dbReference type="SAM" id="MobiDB-lite"/>
    </source>
</evidence>
<proteinExistence type="predicted"/>
<accession>A0A7J6W9C1</accession>
<name>A0A7J6W9C1_THATH</name>
<evidence type="ECO:0000313" key="2">
    <source>
        <dbReference type="EMBL" id="KAF5193527.1"/>
    </source>
</evidence>